<proteinExistence type="predicted"/>
<dbReference type="Proteomes" id="UP000248724">
    <property type="component" value="Unassembled WGS sequence"/>
</dbReference>
<evidence type="ECO:0000313" key="2">
    <source>
        <dbReference type="EMBL" id="PZR84021.1"/>
    </source>
</evidence>
<sequence length="154" mass="17355">MELDGGLRLRRPMAVEPLAVYERRGDGHTVSRHCGTTPQAEAQRLREHPWLPATGSFPDVATAQRCVETCVALNRAKVERWRRGGRPRLAIGVTMDEVIGNELRRDRWEVGRPPLPATSVRVVLKRHRGYRSGFAVLTAYPVNQNGRHPLSIHP</sequence>
<evidence type="ECO:0000313" key="3">
    <source>
        <dbReference type="Proteomes" id="UP000248724"/>
    </source>
</evidence>
<accession>A0A2W6B0W9</accession>
<comment type="caution">
    <text evidence="2">The sequence shown here is derived from an EMBL/GenBank/DDBJ whole genome shotgun (WGS) entry which is preliminary data.</text>
</comment>
<name>A0A2W6B0W9_9BACT</name>
<reference evidence="2 3" key="1">
    <citation type="journal article" date="2017" name="Nature">
        <title>Atmospheric trace gases support primary production in Antarctic desert surface soil.</title>
        <authorList>
            <person name="Ji M."/>
            <person name="Greening C."/>
            <person name="Vanwonterghem I."/>
            <person name="Carere C.R."/>
            <person name="Bay S.K."/>
            <person name="Steen J.A."/>
            <person name="Montgomery K."/>
            <person name="Lines T."/>
            <person name="Beardall J."/>
            <person name="van Dorst J."/>
            <person name="Snape I."/>
            <person name="Stott M.B."/>
            <person name="Hugenholtz P."/>
            <person name="Ferrari B.C."/>
        </authorList>
    </citation>
    <scope>NUCLEOTIDE SEQUENCE [LARGE SCALE GENOMIC DNA]</scope>
    <source>
        <strain evidence="2">RRmetagenome_bin12</strain>
    </source>
</reference>
<dbReference type="AlphaFoldDB" id="A0A2W6B0W9"/>
<gene>
    <name evidence="2" type="ORF">DLM65_00745</name>
</gene>
<organism evidence="2 3">
    <name type="scientific">Candidatus Aeolococcus gillhamiae</name>
    <dbReference type="NCBI Taxonomy" id="3127015"/>
    <lineage>
        <taxon>Bacteria</taxon>
        <taxon>Bacillati</taxon>
        <taxon>Candidatus Dormiibacterota</taxon>
        <taxon>Candidatus Dormibacteria</taxon>
        <taxon>Candidatus Aeolococcales</taxon>
        <taxon>Candidatus Aeolococcaceae</taxon>
        <taxon>Candidatus Aeolococcus</taxon>
    </lineage>
</organism>
<feature type="domain" description="Bacterial CdiA-CT RNAse A" evidence="1">
    <location>
        <begin position="27"/>
        <end position="141"/>
    </location>
</feature>
<dbReference type="Pfam" id="PF18431">
    <property type="entry name" value="RNAse_A_bac"/>
    <property type="match status" value="1"/>
</dbReference>
<evidence type="ECO:0000259" key="1">
    <source>
        <dbReference type="Pfam" id="PF18431"/>
    </source>
</evidence>
<protein>
    <recommendedName>
        <fullName evidence="1">Bacterial CdiA-CT RNAse A domain-containing protein</fullName>
    </recommendedName>
</protein>
<dbReference type="InterPro" id="IPR041436">
    <property type="entry name" value="RNAse_A_bac"/>
</dbReference>
<dbReference type="EMBL" id="QHBU01000014">
    <property type="protein sequence ID" value="PZR84021.1"/>
    <property type="molecule type" value="Genomic_DNA"/>
</dbReference>